<dbReference type="PRINTS" id="PR00359">
    <property type="entry name" value="BP450"/>
</dbReference>
<organism evidence="8 9">
    <name type="scientific">Rhodococcus olei</name>
    <dbReference type="NCBI Taxonomy" id="2161675"/>
    <lineage>
        <taxon>Bacteria</taxon>
        <taxon>Bacillati</taxon>
        <taxon>Actinomycetota</taxon>
        <taxon>Actinomycetes</taxon>
        <taxon>Mycobacteriales</taxon>
        <taxon>Nocardiaceae</taxon>
        <taxon>Rhodococcus</taxon>
    </lineage>
</organism>
<evidence type="ECO:0000313" key="9">
    <source>
        <dbReference type="Proteomes" id="UP001501183"/>
    </source>
</evidence>
<keyword evidence="7" id="KW-0503">Monooxygenase</keyword>
<dbReference type="Proteomes" id="UP001501183">
    <property type="component" value="Unassembled WGS sequence"/>
</dbReference>
<name>A0ABP8NXZ5_9NOCA</name>
<comment type="caution">
    <text evidence="8">The sequence shown here is derived from an EMBL/GenBank/DDBJ whole genome shotgun (WGS) entry which is preliminary data.</text>
</comment>
<dbReference type="RefSeq" id="WP_345343469.1">
    <property type="nucleotide sequence ID" value="NZ_BAABFB010000029.1"/>
</dbReference>
<reference evidence="9" key="1">
    <citation type="journal article" date="2019" name="Int. J. Syst. Evol. Microbiol.">
        <title>The Global Catalogue of Microorganisms (GCM) 10K type strain sequencing project: providing services to taxonomists for standard genome sequencing and annotation.</title>
        <authorList>
            <consortium name="The Broad Institute Genomics Platform"/>
            <consortium name="The Broad Institute Genome Sequencing Center for Infectious Disease"/>
            <person name="Wu L."/>
            <person name="Ma J."/>
        </authorList>
    </citation>
    <scope>NUCLEOTIDE SEQUENCE [LARGE SCALE GENOMIC DNA]</scope>
    <source>
        <strain evidence="9">JCM 32206</strain>
    </source>
</reference>
<sequence>MADTDSPELDLPAGFDFTDPQLHGQRVPFEEYATLRRCAPVWWNAKPPGVDGFPDDGFWVVSRHADIRDVSLRPDDFSSNANGAIPRHEETISPEELEVTKNVLINKDAPEHTQLRKLVSRLFTPRSVESMREELAERADRITSAAVSNGTGDFVHQVASELPMQAISELLGVPAEARQQLFEWSNQMTGYDDETLAGASRMASAQILGYAYELAEARRAEPLDDIISKLVHADVDGQALTPEQFGFFVIMLAVAGNETTRNATTLGMIAFLEHPEQWELYKRERPATAADEIIRWASPLISQQRTALVDTDIAGTPIAKGQRVVLLYGSANFDEEVFANPTTFDILRDPNPHLAFGGTGPHYCIGANLARMEIDLIFNKIADRMPDIGVLGDPRRLQSGWINGVKELQVDYGCPVTPPVPTATGECPVVH</sequence>
<evidence type="ECO:0000313" key="8">
    <source>
        <dbReference type="EMBL" id="GAA4476435.1"/>
    </source>
</evidence>
<proteinExistence type="inferred from homology"/>
<gene>
    <name evidence="8" type="ORF">GCM10023094_16320</name>
</gene>
<dbReference type="InterPro" id="IPR001128">
    <property type="entry name" value="Cyt_P450"/>
</dbReference>
<dbReference type="EMBL" id="BAABFB010000029">
    <property type="protein sequence ID" value="GAA4476435.1"/>
    <property type="molecule type" value="Genomic_DNA"/>
</dbReference>
<dbReference type="Pfam" id="PF00067">
    <property type="entry name" value="p450"/>
    <property type="match status" value="1"/>
</dbReference>
<dbReference type="PANTHER" id="PTHR46696:SF4">
    <property type="entry name" value="BIOTIN BIOSYNTHESIS CYTOCHROME P450"/>
    <property type="match status" value="1"/>
</dbReference>
<dbReference type="CDD" id="cd11033">
    <property type="entry name" value="CYP142-like"/>
    <property type="match status" value="1"/>
</dbReference>
<evidence type="ECO:0000256" key="1">
    <source>
        <dbReference type="ARBA" id="ARBA00001971"/>
    </source>
</evidence>
<evidence type="ECO:0000256" key="4">
    <source>
        <dbReference type="ARBA" id="ARBA00022723"/>
    </source>
</evidence>
<keyword evidence="4" id="KW-0479">Metal-binding</keyword>
<dbReference type="InterPro" id="IPR036396">
    <property type="entry name" value="Cyt_P450_sf"/>
</dbReference>
<comment type="cofactor">
    <cofactor evidence="1">
        <name>heme</name>
        <dbReference type="ChEBI" id="CHEBI:30413"/>
    </cofactor>
</comment>
<dbReference type="InterPro" id="IPR002397">
    <property type="entry name" value="Cyt_P450_B"/>
</dbReference>
<accession>A0ABP8NXZ5</accession>
<dbReference type="Gene3D" id="1.10.630.10">
    <property type="entry name" value="Cytochrome P450"/>
    <property type="match status" value="1"/>
</dbReference>
<evidence type="ECO:0000256" key="2">
    <source>
        <dbReference type="ARBA" id="ARBA00010617"/>
    </source>
</evidence>
<evidence type="ECO:0000256" key="3">
    <source>
        <dbReference type="ARBA" id="ARBA00022617"/>
    </source>
</evidence>
<evidence type="ECO:0000256" key="7">
    <source>
        <dbReference type="ARBA" id="ARBA00023033"/>
    </source>
</evidence>
<dbReference type="SUPFAM" id="SSF48264">
    <property type="entry name" value="Cytochrome P450"/>
    <property type="match status" value="1"/>
</dbReference>
<keyword evidence="9" id="KW-1185">Reference proteome</keyword>
<keyword evidence="5" id="KW-0560">Oxidoreductase</keyword>
<keyword evidence="6" id="KW-0408">Iron</keyword>
<protein>
    <submittedName>
        <fullName evidence="8">Cytochrome P450</fullName>
    </submittedName>
</protein>
<evidence type="ECO:0000256" key="5">
    <source>
        <dbReference type="ARBA" id="ARBA00023002"/>
    </source>
</evidence>
<evidence type="ECO:0000256" key="6">
    <source>
        <dbReference type="ARBA" id="ARBA00023004"/>
    </source>
</evidence>
<comment type="similarity">
    <text evidence="2">Belongs to the cytochrome P450 family.</text>
</comment>
<dbReference type="PANTHER" id="PTHR46696">
    <property type="entry name" value="P450, PUTATIVE (EUROFUNG)-RELATED"/>
    <property type="match status" value="1"/>
</dbReference>
<keyword evidence="3" id="KW-0349">Heme</keyword>